<dbReference type="CDD" id="cd00093">
    <property type="entry name" value="HTH_XRE"/>
    <property type="match status" value="1"/>
</dbReference>
<gene>
    <name evidence="3" type="ORF">SAMN02194393_03378</name>
</gene>
<dbReference type="RefSeq" id="WP_244282127.1">
    <property type="nucleotide sequence ID" value="NZ_FUZT01000008.1"/>
</dbReference>
<dbReference type="AlphaFoldDB" id="A0A1T5LWC6"/>
<sequence length="114" mass="12795">MSKENLSRTIGERIMLRRKQLGYTQEQAAEKSDLSHQFFSSVETGRKNLRAESVIKVARALNVSTDYLLMGVTNQVDVDNISKSLSKLSGTELHCLEEIIKNYLIALGYADGEE</sequence>
<dbReference type="SMART" id="SM00530">
    <property type="entry name" value="HTH_XRE"/>
    <property type="match status" value="1"/>
</dbReference>
<evidence type="ECO:0000313" key="3">
    <source>
        <dbReference type="EMBL" id="SKC79878.1"/>
    </source>
</evidence>
<dbReference type="InterPro" id="IPR010982">
    <property type="entry name" value="Lambda_DNA-bd_dom_sf"/>
</dbReference>
<name>A0A1T5LWC6_9FIRM</name>
<dbReference type="PROSITE" id="PS50943">
    <property type="entry name" value="HTH_CROC1"/>
    <property type="match status" value="1"/>
</dbReference>
<evidence type="ECO:0000256" key="1">
    <source>
        <dbReference type="ARBA" id="ARBA00023125"/>
    </source>
</evidence>
<dbReference type="PANTHER" id="PTHR46558">
    <property type="entry name" value="TRACRIPTIONAL REGULATORY PROTEIN-RELATED-RELATED"/>
    <property type="match status" value="1"/>
</dbReference>
<protein>
    <submittedName>
        <fullName evidence="3">DNA-binding transcriptional regulator, XRE-family HTH domain</fullName>
    </submittedName>
</protein>
<dbReference type="InterPro" id="IPR001387">
    <property type="entry name" value="Cro/C1-type_HTH"/>
</dbReference>
<organism evidence="3 4">
    <name type="scientific">Maledivibacter halophilus</name>
    <dbReference type="NCBI Taxonomy" id="36842"/>
    <lineage>
        <taxon>Bacteria</taxon>
        <taxon>Bacillati</taxon>
        <taxon>Bacillota</taxon>
        <taxon>Clostridia</taxon>
        <taxon>Peptostreptococcales</taxon>
        <taxon>Caminicellaceae</taxon>
        <taxon>Maledivibacter</taxon>
    </lineage>
</organism>
<dbReference type="EMBL" id="FUZT01000008">
    <property type="protein sequence ID" value="SKC79878.1"/>
    <property type="molecule type" value="Genomic_DNA"/>
</dbReference>
<accession>A0A1T5LWC6</accession>
<reference evidence="3 4" key="1">
    <citation type="submission" date="2017-02" db="EMBL/GenBank/DDBJ databases">
        <authorList>
            <person name="Peterson S.W."/>
        </authorList>
    </citation>
    <scope>NUCLEOTIDE SEQUENCE [LARGE SCALE GENOMIC DNA]</scope>
    <source>
        <strain evidence="3 4">M1</strain>
    </source>
</reference>
<dbReference type="STRING" id="36842.SAMN02194393_03378"/>
<keyword evidence="4" id="KW-1185">Reference proteome</keyword>
<dbReference type="Gene3D" id="1.10.260.40">
    <property type="entry name" value="lambda repressor-like DNA-binding domains"/>
    <property type="match status" value="1"/>
</dbReference>
<evidence type="ECO:0000259" key="2">
    <source>
        <dbReference type="PROSITE" id="PS50943"/>
    </source>
</evidence>
<feature type="domain" description="HTH cro/C1-type" evidence="2">
    <location>
        <begin position="18"/>
        <end position="68"/>
    </location>
</feature>
<keyword evidence="1 3" id="KW-0238">DNA-binding</keyword>
<dbReference type="PANTHER" id="PTHR46558:SF11">
    <property type="entry name" value="HTH-TYPE TRANSCRIPTIONAL REGULATOR XRE"/>
    <property type="match status" value="1"/>
</dbReference>
<evidence type="ECO:0000313" key="4">
    <source>
        <dbReference type="Proteomes" id="UP000190285"/>
    </source>
</evidence>
<proteinExistence type="predicted"/>
<dbReference type="Pfam" id="PF01381">
    <property type="entry name" value="HTH_3"/>
    <property type="match status" value="1"/>
</dbReference>
<dbReference type="SUPFAM" id="SSF47413">
    <property type="entry name" value="lambda repressor-like DNA-binding domains"/>
    <property type="match status" value="1"/>
</dbReference>
<dbReference type="GO" id="GO:0003677">
    <property type="term" value="F:DNA binding"/>
    <property type="evidence" value="ECO:0007669"/>
    <property type="project" value="UniProtKB-KW"/>
</dbReference>
<dbReference type="Proteomes" id="UP000190285">
    <property type="component" value="Unassembled WGS sequence"/>
</dbReference>